<dbReference type="OrthoDB" id="3171482at2"/>
<organism evidence="3 4">
    <name type="scientific">Eubacterium cellulosolvens (strain ATCC 43171 / JCM 9499 / 6)</name>
    <name type="common">Cillobacterium cellulosolvens</name>
    <dbReference type="NCBI Taxonomy" id="633697"/>
    <lineage>
        <taxon>Bacteria</taxon>
        <taxon>Bacillati</taxon>
        <taxon>Bacillota</taxon>
        <taxon>Clostridia</taxon>
        <taxon>Eubacteriales</taxon>
        <taxon>Eubacteriaceae</taxon>
        <taxon>Eubacterium</taxon>
    </lineage>
</organism>
<feature type="transmembrane region" description="Helical" evidence="2">
    <location>
        <begin position="594"/>
        <end position="614"/>
    </location>
</feature>
<evidence type="ECO:0000256" key="2">
    <source>
        <dbReference type="SAM" id="Phobius"/>
    </source>
</evidence>
<protein>
    <recommendedName>
        <fullName evidence="5">Bacterial repeat domain-containing protein</fullName>
    </recommendedName>
</protein>
<name>I5AT50_EUBC6</name>
<keyword evidence="4" id="KW-1185">Reference proteome</keyword>
<evidence type="ECO:0000256" key="1">
    <source>
        <dbReference type="SAM" id="MobiDB-lite"/>
    </source>
</evidence>
<gene>
    <name evidence="3" type="ORF">EubceDRAFT1_1156</name>
</gene>
<feature type="transmembrane region" description="Helical" evidence="2">
    <location>
        <begin position="7"/>
        <end position="26"/>
    </location>
</feature>
<feature type="region of interest" description="Disordered" evidence="1">
    <location>
        <begin position="529"/>
        <end position="589"/>
    </location>
</feature>
<keyword evidence="2" id="KW-0472">Membrane</keyword>
<evidence type="ECO:0008006" key="5">
    <source>
        <dbReference type="Google" id="ProtNLM"/>
    </source>
</evidence>
<keyword evidence="2" id="KW-0812">Transmembrane</keyword>
<dbReference type="HOGENOM" id="CLU_439885_0_0_9"/>
<dbReference type="Proteomes" id="UP000005753">
    <property type="component" value="Chromosome"/>
</dbReference>
<sequence length="621" mass="65215">MKITKKIFSVILGFMLVIGFIPGMILDVRADDGSYAATLTADQAVNSQSLNLEMSFFAEAGGKGTNLGNQVVSISPSSGTYTNTNNGSIPQNTKSVKLTLQTAGNSVDFNNSNILLNGTAVNNIAGITGNLVLDITDSDTLSINIKVISANPSGGNPDPGNTGEQKSLTFQLSGDKDIIEEVVVSCDTEPNGKRINPATGKVDLASSENYTVKFIPYFGGTKIANVTVDGVACNIDAADGSASLTVAAKDTPYNVVVTKGGQSDDVTILWTYDPSEKTGGWADAYIDSSTGTVQFVSASRNGQAVNLNVDTNNGGYIQCKRGDVVTLKFIPKAGYQLSSASLNGQTLEAQAEQSTFKVTMNGNFHLAGAFSKTNPQIKVSESSNVSGLGVSGTDAALTTGNVAIGLEGGKTNPKNAAIQTAMGNDSSDFVSTVETVEITMTNIISKGGNGDYFSNEGNYWTNNMTDLTKPVSFSLSVPDKLSTSETYSIVRNHDGKLEELAATYSASTETLTFSSDKFSDYTIIKKKTASTSDKNSSSERKSSSSSSSSSSSDSKKSSSSGKNTTSSGQNTSTDKNTNNSSAVKSPKTGDPNELRIWCFFFLASLGWLGFLGYYKKKSIGK</sequence>
<dbReference type="AlphaFoldDB" id="I5AT50"/>
<reference evidence="3 4" key="1">
    <citation type="submission" date="2010-08" db="EMBL/GenBank/DDBJ databases">
        <authorList>
            <consortium name="US DOE Joint Genome Institute (JGI-PGF)"/>
            <person name="Lucas S."/>
            <person name="Copeland A."/>
            <person name="Lapidus A."/>
            <person name="Cheng J.-F."/>
            <person name="Bruce D."/>
            <person name="Goodwin L."/>
            <person name="Pitluck S."/>
            <person name="Land M.L."/>
            <person name="Hauser L."/>
            <person name="Chang Y.-J."/>
            <person name="Anderson I.J."/>
            <person name="Johnson E."/>
            <person name="Mulhopadhyay B."/>
            <person name="Kyrpides N."/>
            <person name="Woyke T.J."/>
        </authorList>
    </citation>
    <scope>NUCLEOTIDE SEQUENCE [LARGE SCALE GENOMIC DNA]</scope>
    <source>
        <strain evidence="3 4">6</strain>
    </source>
</reference>
<reference evidence="3 4" key="2">
    <citation type="submission" date="2012-02" db="EMBL/GenBank/DDBJ databases">
        <title>Improved High-Quality Draft sequence of Eubacterium cellulosolvens 6.</title>
        <authorList>
            <consortium name="US DOE Joint Genome Institute"/>
            <person name="Lucas S."/>
            <person name="Han J."/>
            <person name="Lapidus A."/>
            <person name="Cheng J.-F."/>
            <person name="Goodwin L."/>
            <person name="Pitluck S."/>
            <person name="Peters L."/>
            <person name="Mikhailova N."/>
            <person name="Gu W."/>
            <person name="Detter J.C."/>
            <person name="Han C."/>
            <person name="Tapia R."/>
            <person name="Land M."/>
            <person name="Hauser L."/>
            <person name="Kyrpides N."/>
            <person name="Ivanova N."/>
            <person name="Pagani I."/>
            <person name="Johnson E."/>
            <person name="Mukhopadhyay B."/>
            <person name="Anderson I."/>
            <person name="Woyke T."/>
        </authorList>
    </citation>
    <scope>NUCLEOTIDE SEQUENCE [LARGE SCALE GENOMIC DNA]</scope>
    <source>
        <strain evidence="3 4">6</strain>
    </source>
</reference>
<dbReference type="eggNOG" id="ENOG502ZCE1">
    <property type="taxonomic scope" value="Bacteria"/>
</dbReference>
<feature type="compositionally biased region" description="Low complexity" evidence="1">
    <location>
        <begin position="543"/>
        <end position="581"/>
    </location>
</feature>
<keyword evidence="2" id="KW-1133">Transmembrane helix</keyword>
<dbReference type="EMBL" id="CM001487">
    <property type="protein sequence ID" value="EIM56973.1"/>
    <property type="molecule type" value="Genomic_DNA"/>
</dbReference>
<proteinExistence type="predicted"/>
<evidence type="ECO:0000313" key="3">
    <source>
        <dbReference type="EMBL" id="EIM56973.1"/>
    </source>
</evidence>
<accession>I5AT50</accession>
<evidence type="ECO:0000313" key="4">
    <source>
        <dbReference type="Proteomes" id="UP000005753"/>
    </source>
</evidence>